<feature type="transmembrane region" description="Helical" evidence="1">
    <location>
        <begin position="36"/>
        <end position="57"/>
    </location>
</feature>
<reference evidence="2" key="2">
    <citation type="submission" date="2013-04" db="UniProtKB">
        <authorList>
            <consortium name="EnsemblPlants"/>
        </authorList>
    </citation>
    <scope>IDENTIFICATION</scope>
</reference>
<dbReference type="EnsemblPlants" id="OB08G23640.1">
    <property type="protein sequence ID" value="OB08G23640.1"/>
    <property type="gene ID" value="OB08G23640"/>
</dbReference>
<accession>J3MTD4</accession>
<dbReference type="Proteomes" id="UP000006038">
    <property type="component" value="Chromosome 8"/>
</dbReference>
<keyword evidence="1" id="KW-0472">Membrane</keyword>
<evidence type="ECO:0000256" key="1">
    <source>
        <dbReference type="SAM" id="Phobius"/>
    </source>
</evidence>
<evidence type="ECO:0000313" key="3">
    <source>
        <dbReference type="Proteomes" id="UP000006038"/>
    </source>
</evidence>
<proteinExistence type="predicted"/>
<keyword evidence="3" id="KW-1185">Reference proteome</keyword>
<name>J3MTD4_ORYBR</name>
<keyword evidence="1" id="KW-1133">Transmembrane helix</keyword>
<protein>
    <submittedName>
        <fullName evidence="2">Uncharacterized protein</fullName>
    </submittedName>
</protein>
<keyword evidence="1" id="KW-0812">Transmembrane</keyword>
<organism evidence="2">
    <name type="scientific">Oryza brachyantha</name>
    <name type="common">malo sina</name>
    <dbReference type="NCBI Taxonomy" id="4533"/>
    <lineage>
        <taxon>Eukaryota</taxon>
        <taxon>Viridiplantae</taxon>
        <taxon>Streptophyta</taxon>
        <taxon>Embryophyta</taxon>
        <taxon>Tracheophyta</taxon>
        <taxon>Spermatophyta</taxon>
        <taxon>Magnoliopsida</taxon>
        <taxon>Liliopsida</taxon>
        <taxon>Poales</taxon>
        <taxon>Poaceae</taxon>
        <taxon>BOP clade</taxon>
        <taxon>Oryzoideae</taxon>
        <taxon>Oryzeae</taxon>
        <taxon>Oryzinae</taxon>
        <taxon>Oryza</taxon>
    </lineage>
</organism>
<sequence length="86" mass="9992">MLVLCVCRYYTDISTSGQLPADLWVKALCVWFRHTGWLLIGVFNSISIFILQFNLCFWKHPGCTLYHTHTHKTTFGFRRSAASNHI</sequence>
<dbReference type="Gramene" id="OB08G23640.1">
    <property type="protein sequence ID" value="OB08G23640.1"/>
    <property type="gene ID" value="OB08G23640"/>
</dbReference>
<dbReference type="HOGENOM" id="CLU_2501566_0_0_1"/>
<evidence type="ECO:0000313" key="2">
    <source>
        <dbReference type="EnsemblPlants" id="OB08G23640.1"/>
    </source>
</evidence>
<reference evidence="2" key="1">
    <citation type="journal article" date="2013" name="Nat. Commun.">
        <title>Whole-genome sequencing of Oryza brachyantha reveals mechanisms underlying Oryza genome evolution.</title>
        <authorList>
            <person name="Chen J."/>
            <person name="Huang Q."/>
            <person name="Gao D."/>
            <person name="Wang J."/>
            <person name="Lang Y."/>
            <person name="Liu T."/>
            <person name="Li B."/>
            <person name="Bai Z."/>
            <person name="Luis Goicoechea J."/>
            <person name="Liang C."/>
            <person name="Chen C."/>
            <person name="Zhang W."/>
            <person name="Sun S."/>
            <person name="Liao Y."/>
            <person name="Zhang X."/>
            <person name="Yang L."/>
            <person name="Song C."/>
            <person name="Wang M."/>
            <person name="Shi J."/>
            <person name="Liu G."/>
            <person name="Liu J."/>
            <person name="Zhou H."/>
            <person name="Zhou W."/>
            <person name="Yu Q."/>
            <person name="An N."/>
            <person name="Chen Y."/>
            <person name="Cai Q."/>
            <person name="Wang B."/>
            <person name="Liu B."/>
            <person name="Min J."/>
            <person name="Huang Y."/>
            <person name="Wu H."/>
            <person name="Li Z."/>
            <person name="Zhang Y."/>
            <person name="Yin Y."/>
            <person name="Song W."/>
            <person name="Jiang J."/>
            <person name="Jackson S.A."/>
            <person name="Wing R.A."/>
            <person name="Wang J."/>
            <person name="Chen M."/>
        </authorList>
    </citation>
    <scope>NUCLEOTIDE SEQUENCE [LARGE SCALE GENOMIC DNA]</scope>
    <source>
        <strain evidence="2">cv. IRGC 101232</strain>
    </source>
</reference>
<dbReference type="AlphaFoldDB" id="J3MTD4"/>